<proteinExistence type="predicted"/>
<dbReference type="EMBL" id="AVOT02152278">
    <property type="protein sequence ID" value="MBW0593108.1"/>
    <property type="molecule type" value="Genomic_DNA"/>
</dbReference>
<protein>
    <submittedName>
        <fullName evidence="1">Uncharacterized protein</fullName>
    </submittedName>
</protein>
<dbReference type="Proteomes" id="UP000765509">
    <property type="component" value="Unassembled WGS sequence"/>
</dbReference>
<evidence type="ECO:0000313" key="1">
    <source>
        <dbReference type="EMBL" id="MBW0593108.1"/>
    </source>
</evidence>
<organism evidence="1 2">
    <name type="scientific">Austropuccinia psidii MF-1</name>
    <dbReference type="NCBI Taxonomy" id="1389203"/>
    <lineage>
        <taxon>Eukaryota</taxon>
        <taxon>Fungi</taxon>
        <taxon>Dikarya</taxon>
        <taxon>Basidiomycota</taxon>
        <taxon>Pucciniomycotina</taxon>
        <taxon>Pucciniomycetes</taxon>
        <taxon>Pucciniales</taxon>
        <taxon>Sphaerophragmiaceae</taxon>
        <taxon>Austropuccinia</taxon>
    </lineage>
</organism>
<comment type="caution">
    <text evidence="1">The sequence shown here is derived from an EMBL/GenBank/DDBJ whole genome shotgun (WGS) entry which is preliminary data.</text>
</comment>
<reference evidence="1" key="1">
    <citation type="submission" date="2021-03" db="EMBL/GenBank/DDBJ databases">
        <title>Draft genome sequence of rust myrtle Austropuccinia psidii MF-1, a brazilian biotype.</title>
        <authorList>
            <person name="Quecine M.C."/>
            <person name="Pachon D.M.R."/>
            <person name="Bonatelli M.L."/>
            <person name="Correr F.H."/>
            <person name="Franceschini L.M."/>
            <person name="Leite T.F."/>
            <person name="Margarido G.R.A."/>
            <person name="Almeida C.A."/>
            <person name="Ferrarezi J.A."/>
            <person name="Labate C.A."/>
        </authorList>
    </citation>
    <scope>NUCLEOTIDE SEQUENCE</scope>
    <source>
        <strain evidence="1">MF-1</strain>
    </source>
</reference>
<evidence type="ECO:0000313" key="2">
    <source>
        <dbReference type="Proteomes" id="UP000765509"/>
    </source>
</evidence>
<name>A0A9Q3L4J4_9BASI</name>
<keyword evidence="2" id="KW-1185">Reference proteome</keyword>
<sequence>MKSSKLLTQLPVKLEHEAECMCNQSFTLDDIYNTWTFVRKSIDIGKCTLYKGNSLRGKKPFRVENKYKPMERVEEVTNKKKSCHNCRSTDHYPNSFPNVKKKVYAIKQVPEEEIQAEDS</sequence>
<dbReference type="AlphaFoldDB" id="A0A9Q3L4J4"/>
<gene>
    <name evidence="1" type="ORF">O181_132823</name>
</gene>
<accession>A0A9Q3L4J4</accession>